<dbReference type="EMBL" id="JAACXV010000164">
    <property type="protein sequence ID" value="KAF7282604.1"/>
    <property type="molecule type" value="Genomic_DNA"/>
</dbReference>
<dbReference type="PANTHER" id="PTHR23324">
    <property type="entry name" value="SEC14 RELATED PROTEIN"/>
    <property type="match status" value="1"/>
</dbReference>
<reference evidence="3" key="1">
    <citation type="submission" date="2020-08" db="EMBL/GenBank/DDBJ databases">
        <title>Genome sequencing and assembly of the red palm weevil Rhynchophorus ferrugineus.</title>
        <authorList>
            <person name="Dias G.B."/>
            <person name="Bergman C.M."/>
            <person name="Manee M."/>
        </authorList>
    </citation>
    <scope>NUCLEOTIDE SEQUENCE</scope>
    <source>
        <strain evidence="3">AA-2017</strain>
        <tissue evidence="3">Whole larva</tissue>
    </source>
</reference>
<evidence type="ECO:0008006" key="5">
    <source>
        <dbReference type="Google" id="ProtNLM"/>
    </source>
</evidence>
<comment type="caution">
    <text evidence="3">The sequence shown here is derived from an EMBL/GenBank/DDBJ whole genome shotgun (WGS) entry which is preliminary data.</text>
</comment>
<dbReference type="CDD" id="cd00170">
    <property type="entry name" value="SEC14"/>
    <property type="match status" value="1"/>
</dbReference>
<gene>
    <name evidence="3" type="ORF">GWI33_002323</name>
</gene>
<dbReference type="AlphaFoldDB" id="A0A834IML3"/>
<dbReference type="InterPro" id="IPR036273">
    <property type="entry name" value="CRAL/TRIO_N_dom_sf"/>
</dbReference>
<dbReference type="PROSITE" id="PS50866">
    <property type="entry name" value="GOLD"/>
    <property type="match status" value="1"/>
</dbReference>
<dbReference type="PRINTS" id="PR00180">
    <property type="entry name" value="CRETINALDHBP"/>
</dbReference>
<dbReference type="InterPro" id="IPR011074">
    <property type="entry name" value="CRAL/TRIO_N_dom"/>
</dbReference>
<dbReference type="PANTHER" id="PTHR23324:SF83">
    <property type="entry name" value="SEC14-LIKE PROTEIN 2"/>
    <property type="match status" value="1"/>
</dbReference>
<dbReference type="SMART" id="SM01100">
    <property type="entry name" value="CRAL_TRIO_N"/>
    <property type="match status" value="1"/>
</dbReference>
<dbReference type="InterPro" id="IPR051064">
    <property type="entry name" value="SEC14/CRAL-TRIO_domain"/>
</dbReference>
<dbReference type="Gene3D" id="3.40.525.10">
    <property type="entry name" value="CRAL-TRIO lipid binding domain"/>
    <property type="match status" value="1"/>
</dbReference>
<feature type="domain" description="CRAL-TRIO" evidence="1">
    <location>
        <begin position="88"/>
        <end position="259"/>
    </location>
</feature>
<name>A0A834IML3_RHYFE</name>
<dbReference type="InterPro" id="IPR001251">
    <property type="entry name" value="CRAL-TRIO_dom"/>
</dbReference>
<protein>
    <recommendedName>
        <fullName evidence="5">SEC14-like protein 2</fullName>
    </recommendedName>
</protein>
<evidence type="ECO:0000259" key="2">
    <source>
        <dbReference type="PROSITE" id="PS50866"/>
    </source>
</evidence>
<dbReference type="InterPro" id="IPR036598">
    <property type="entry name" value="GOLD_dom_sf"/>
</dbReference>
<dbReference type="GO" id="GO:0005737">
    <property type="term" value="C:cytoplasm"/>
    <property type="evidence" value="ECO:0007669"/>
    <property type="project" value="TreeGrafter"/>
</dbReference>
<sequence length="416" mass="47851">MVSVDATKFFLQRVVFVNFKKGSLLLFGIRKFKNVISDIRQPHHDDAFLLRWLRARSWNIEAAEKMLRQSMLWRQQWEVDTTLKTWIQPEVIQLYHPSGTCGFDKDGAPIIVVPFAGLDIFGLLNSTSKQDLIRTTIQILEKNLEVAKETGANSLVVIFDMEDFNLKQYIWRPAGEYIIALVQMYEANYPEILKACYIINVPSVFAIAFNIVKRFLNEYTLSKIQIFKKEPKKWKDAIAQNITEDNLPNYLGGTLMDSDGNPRYTTKIKQGGKVPESFYTKNAQDNNDNIEYTVSVIRKGEKLCLDYLVEEPDCFLRWQFKTDGHDIRFGITLKDAEGGTSPVVRHSRVSSHEIDEVGVLACQAPATYTVTFDNSYSLLRSKKIYHCIYVSPPVKRVEILPEEKNILSKNLEKLDI</sequence>
<keyword evidence="4" id="KW-1185">Reference proteome</keyword>
<dbReference type="SUPFAM" id="SSF52087">
    <property type="entry name" value="CRAL/TRIO domain"/>
    <property type="match status" value="1"/>
</dbReference>
<dbReference type="Pfam" id="PF00650">
    <property type="entry name" value="CRAL_TRIO"/>
    <property type="match status" value="1"/>
</dbReference>
<proteinExistence type="predicted"/>
<dbReference type="Gene3D" id="2.60.120.680">
    <property type="entry name" value="GOLD domain"/>
    <property type="match status" value="1"/>
</dbReference>
<dbReference type="InterPro" id="IPR036865">
    <property type="entry name" value="CRAL-TRIO_dom_sf"/>
</dbReference>
<dbReference type="OrthoDB" id="1434354at2759"/>
<dbReference type="Proteomes" id="UP000625711">
    <property type="component" value="Unassembled WGS sequence"/>
</dbReference>
<organism evidence="3 4">
    <name type="scientific">Rhynchophorus ferrugineus</name>
    <name type="common">Red palm weevil</name>
    <name type="synonym">Curculio ferrugineus</name>
    <dbReference type="NCBI Taxonomy" id="354439"/>
    <lineage>
        <taxon>Eukaryota</taxon>
        <taxon>Metazoa</taxon>
        <taxon>Ecdysozoa</taxon>
        <taxon>Arthropoda</taxon>
        <taxon>Hexapoda</taxon>
        <taxon>Insecta</taxon>
        <taxon>Pterygota</taxon>
        <taxon>Neoptera</taxon>
        <taxon>Endopterygota</taxon>
        <taxon>Coleoptera</taxon>
        <taxon>Polyphaga</taxon>
        <taxon>Cucujiformia</taxon>
        <taxon>Curculionidae</taxon>
        <taxon>Dryophthorinae</taxon>
        <taxon>Rhynchophorus</taxon>
    </lineage>
</organism>
<dbReference type="PROSITE" id="PS50191">
    <property type="entry name" value="CRAL_TRIO"/>
    <property type="match status" value="1"/>
</dbReference>
<dbReference type="InterPro" id="IPR009038">
    <property type="entry name" value="GOLD_dom"/>
</dbReference>
<evidence type="ECO:0000313" key="4">
    <source>
        <dbReference type="Proteomes" id="UP000625711"/>
    </source>
</evidence>
<accession>A0A834IML3</accession>
<dbReference type="SMART" id="SM00516">
    <property type="entry name" value="SEC14"/>
    <property type="match status" value="1"/>
</dbReference>
<dbReference type="Pfam" id="PF03765">
    <property type="entry name" value="CRAL_TRIO_N"/>
    <property type="match status" value="1"/>
</dbReference>
<dbReference type="SUPFAM" id="SSF101576">
    <property type="entry name" value="Supernatant protein factor (SPF), C-terminal domain"/>
    <property type="match status" value="1"/>
</dbReference>
<evidence type="ECO:0000259" key="1">
    <source>
        <dbReference type="PROSITE" id="PS50191"/>
    </source>
</evidence>
<dbReference type="SUPFAM" id="SSF46938">
    <property type="entry name" value="CRAL/TRIO N-terminal domain"/>
    <property type="match status" value="1"/>
</dbReference>
<feature type="domain" description="GOLD" evidence="2">
    <location>
        <begin position="287"/>
        <end position="390"/>
    </location>
</feature>
<evidence type="ECO:0000313" key="3">
    <source>
        <dbReference type="EMBL" id="KAF7282604.1"/>
    </source>
</evidence>